<dbReference type="RefSeq" id="WP_043841238.1">
    <property type="nucleotide sequence ID" value="NZ_AQQW01000001.1"/>
</dbReference>
<keyword evidence="3" id="KW-0804">Transcription</keyword>
<evidence type="ECO:0000259" key="4">
    <source>
        <dbReference type="PROSITE" id="PS01124"/>
    </source>
</evidence>
<keyword evidence="2" id="KW-0238">DNA-binding</keyword>
<evidence type="ECO:0000256" key="1">
    <source>
        <dbReference type="ARBA" id="ARBA00023015"/>
    </source>
</evidence>
<proteinExistence type="predicted"/>
<dbReference type="Proteomes" id="UP000019063">
    <property type="component" value="Unassembled WGS sequence"/>
</dbReference>
<keyword evidence="6" id="KW-1185">Reference proteome</keyword>
<dbReference type="InterPro" id="IPR013096">
    <property type="entry name" value="Cupin_2"/>
</dbReference>
<dbReference type="PRINTS" id="PR00032">
    <property type="entry name" value="HTHARAC"/>
</dbReference>
<comment type="caution">
    <text evidence="5">The sequence shown here is derived from an EMBL/GenBank/DDBJ whole genome shotgun (WGS) entry which is preliminary data.</text>
</comment>
<dbReference type="PROSITE" id="PS01124">
    <property type="entry name" value="HTH_ARAC_FAMILY_2"/>
    <property type="match status" value="1"/>
</dbReference>
<evidence type="ECO:0000256" key="3">
    <source>
        <dbReference type="ARBA" id="ARBA00023163"/>
    </source>
</evidence>
<dbReference type="Gene3D" id="2.60.120.10">
    <property type="entry name" value="Jelly Rolls"/>
    <property type="match status" value="1"/>
</dbReference>
<dbReference type="PANTHER" id="PTHR43280">
    <property type="entry name" value="ARAC-FAMILY TRANSCRIPTIONAL REGULATOR"/>
    <property type="match status" value="1"/>
</dbReference>
<keyword evidence="1" id="KW-0805">Transcription regulation</keyword>
<dbReference type="Pfam" id="PF12833">
    <property type="entry name" value="HTH_18"/>
    <property type="match status" value="1"/>
</dbReference>
<dbReference type="InterPro" id="IPR020449">
    <property type="entry name" value="Tscrpt_reg_AraC-type_HTH"/>
</dbReference>
<organism evidence="5 6">
    <name type="scientific">Roseivivax marinus</name>
    <dbReference type="NCBI Taxonomy" id="1379903"/>
    <lineage>
        <taxon>Bacteria</taxon>
        <taxon>Pseudomonadati</taxon>
        <taxon>Pseudomonadota</taxon>
        <taxon>Alphaproteobacteria</taxon>
        <taxon>Rhodobacterales</taxon>
        <taxon>Roseobacteraceae</taxon>
        <taxon>Roseivivax</taxon>
    </lineage>
</organism>
<dbReference type="Pfam" id="PF07883">
    <property type="entry name" value="Cupin_2"/>
    <property type="match status" value="1"/>
</dbReference>
<evidence type="ECO:0000256" key="2">
    <source>
        <dbReference type="ARBA" id="ARBA00023125"/>
    </source>
</evidence>
<dbReference type="Gene3D" id="1.10.10.60">
    <property type="entry name" value="Homeodomain-like"/>
    <property type="match status" value="1"/>
</dbReference>
<dbReference type="AlphaFoldDB" id="W4HPQ5"/>
<evidence type="ECO:0000313" key="6">
    <source>
        <dbReference type="Proteomes" id="UP000019063"/>
    </source>
</evidence>
<dbReference type="eggNOG" id="COG2207">
    <property type="taxonomic scope" value="Bacteria"/>
</dbReference>
<dbReference type="InterPro" id="IPR009057">
    <property type="entry name" value="Homeodomain-like_sf"/>
</dbReference>
<dbReference type="SMART" id="SM00342">
    <property type="entry name" value="HTH_ARAC"/>
    <property type="match status" value="1"/>
</dbReference>
<dbReference type="InterPro" id="IPR047264">
    <property type="entry name" value="Cupin_HpaA-like_N"/>
</dbReference>
<dbReference type="SUPFAM" id="SSF51182">
    <property type="entry name" value="RmlC-like cupins"/>
    <property type="match status" value="1"/>
</dbReference>
<name>W4HPQ5_9RHOB</name>
<gene>
    <name evidence="5" type="ORF">ATO8_00700</name>
</gene>
<dbReference type="GO" id="GO:0043565">
    <property type="term" value="F:sequence-specific DNA binding"/>
    <property type="evidence" value="ECO:0007669"/>
    <property type="project" value="InterPro"/>
</dbReference>
<sequence>MDTASIVLHISNMTAHEPIPDYALYGETGAFPDLLHAETVQDRASLHDWRIAPHRHEGLSQVFVLVRGGGRITVDGHEHALALPELIFMPRRVVHGFTFAQGTVGHVITLPDRAFPEVFGPASALAPRLKLWCAASAPRSSRMLADAIAREHRGRAPFRDPMLRGLVMSLLSEVARAARPADAPAKRSRAAAHMDRFDRLIRAHLRDRWRVSDYADAVGLTPQQLNRICRGETGRAAAAHVEAQLFQEARRHLAYTRMTVADVGYRLGFDDPAYFSRAFRRHTGQTPSEYREGVDPS</sequence>
<accession>W4HPQ5</accession>
<dbReference type="InterPro" id="IPR014710">
    <property type="entry name" value="RmlC-like_jellyroll"/>
</dbReference>
<dbReference type="PANTHER" id="PTHR43280:SF32">
    <property type="entry name" value="TRANSCRIPTIONAL REGULATORY PROTEIN"/>
    <property type="match status" value="1"/>
</dbReference>
<protein>
    <submittedName>
        <fullName evidence="5">Helix-turn-helix domain-containing protein</fullName>
    </submittedName>
</protein>
<dbReference type="InterPro" id="IPR011051">
    <property type="entry name" value="RmlC_Cupin_sf"/>
</dbReference>
<feature type="domain" description="HTH araC/xylS-type" evidence="4">
    <location>
        <begin position="195"/>
        <end position="293"/>
    </location>
</feature>
<dbReference type="EMBL" id="AQQW01000001">
    <property type="protein sequence ID" value="ETW14383.1"/>
    <property type="molecule type" value="Genomic_DNA"/>
</dbReference>
<dbReference type="GO" id="GO:0003700">
    <property type="term" value="F:DNA-binding transcription factor activity"/>
    <property type="evidence" value="ECO:0007669"/>
    <property type="project" value="InterPro"/>
</dbReference>
<dbReference type="CDD" id="cd06999">
    <property type="entry name" value="cupin_HpaA-like_N"/>
    <property type="match status" value="1"/>
</dbReference>
<dbReference type="InterPro" id="IPR018060">
    <property type="entry name" value="HTH_AraC"/>
</dbReference>
<evidence type="ECO:0000313" key="5">
    <source>
        <dbReference type="EMBL" id="ETW14383.1"/>
    </source>
</evidence>
<dbReference type="STRING" id="1379903.ATO8_00700"/>
<reference evidence="5 6" key="1">
    <citation type="journal article" date="2014" name="Antonie Van Leeuwenhoek">
        <title>Roseivivax atlanticus sp. nov., isolated from surface seawater of the Atlantic Ocean.</title>
        <authorList>
            <person name="Li G."/>
            <person name="Lai Q."/>
            <person name="Liu X."/>
            <person name="Sun F."/>
            <person name="Shao Z."/>
        </authorList>
    </citation>
    <scope>NUCLEOTIDE SEQUENCE [LARGE SCALE GENOMIC DNA]</scope>
    <source>
        <strain evidence="5 6">22II-s10s</strain>
    </source>
</reference>
<dbReference type="SUPFAM" id="SSF46689">
    <property type="entry name" value="Homeodomain-like"/>
    <property type="match status" value="1"/>
</dbReference>